<name>A0A1I7XSC5_HETBA</name>
<sequence>MNLGNKNLQKNERGTVEGYLEQLQIEVKHDIEELLKTLPDSWTKEQIRIRIKEHIQGGGYLPRIKNKIEVEMANNWVSDELGEDVEKKVRSSYGLSDDKDKCEVINEQEGESPILDVIG</sequence>
<organism evidence="1 2">
    <name type="scientific">Heterorhabditis bacteriophora</name>
    <name type="common">Entomopathogenic nematode worm</name>
    <dbReference type="NCBI Taxonomy" id="37862"/>
    <lineage>
        <taxon>Eukaryota</taxon>
        <taxon>Metazoa</taxon>
        <taxon>Ecdysozoa</taxon>
        <taxon>Nematoda</taxon>
        <taxon>Chromadorea</taxon>
        <taxon>Rhabditida</taxon>
        <taxon>Rhabditina</taxon>
        <taxon>Rhabditomorpha</taxon>
        <taxon>Strongyloidea</taxon>
        <taxon>Heterorhabditidae</taxon>
        <taxon>Heterorhabditis</taxon>
    </lineage>
</organism>
<dbReference type="WBParaSite" id="Hba_20389">
    <property type="protein sequence ID" value="Hba_20389"/>
    <property type="gene ID" value="Hba_20389"/>
</dbReference>
<evidence type="ECO:0000313" key="2">
    <source>
        <dbReference type="WBParaSite" id="Hba_20389"/>
    </source>
</evidence>
<accession>A0A1I7XSC5</accession>
<dbReference type="AlphaFoldDB" id="A0A1I7XSC5"/>
<reference evidence="2" key="1">
    <citation type="submission" date="2016-11" db="UniProtKB">
        <authorList>
            <consortium name="WormBaseParasite"/>
        </authorList>
    </citation>
    <scope>IDENTIFICATION</scope>
</reference>
<protein>
    <submittedName>
        <fullName evidence="2">Transposase</fullName>
    </submittedName>
</protein>
<keyword evidence="1" id="KW-1185">Reference proteome</keyword>
<evidence type="ECO:0000313" key="1">
    <source>
        <dbReference type="Proteomes" id="UP000095283"/>
    </source>
</evidence>
<dbReference type="Proteomes" id="UP000095283">
    <property type="component" value="Unplaced"/>
</dbReference>
<proteinExistence type="predicted"/>